<feature type="binding site" evidence="7">
    <location>
        <position position="36"/>
    </location>
    <ligand>
        <name>substrate</name>
    </ligand>
</feature>
<feature type="binding site" evidence="7">
    <location>
        <position position="148"/>
    </location>
    <ligand>
        <name>substrate</name>
    </ligand>
</feature>
<evidence type="ECO:0000256" key="4">
    <source>
        <dbReference type="ARBA" id="ARBA00022777"/>
    </source>
</evidence>
<dbReference type="GO" id="GO:0005524">
    <property type="term" value="F:ATP binding"/>
    <property type="evidence" value="ECO:0007669"/>
    <property type="project" value="UniProtKB-UniRule"/>
</dbReference>
<dbReference type="GO" id="GO:0009073">
    <property type="term" value="P:aromatic amino acid family biosynthetic process"/>
    <property type="evidence" value="ECO:0007669"/>
    <property type="project" value="UniProtKB-KW"/>
</dbReference>
<comment type="similarity">
    <text evidence="7">Belongs to the shikimate kinase family.</text>
</comment>
<dbReference type="EMBL" id="VOGB01000004">
    <property type="protein sequence ID" value="MQM72548.1"/>
    <property type="molecule type" value="Genomic_DNA"/>
</dbReference>
<keyword evidence="1 7" id="KW-0028">Amino-acid biosynthesis</keyword>
<feature type="binding site" evidence="7">
    <location>
        <position position="18"/>
    </location>
    <ligand>
        <name>Mg(2+)</name>
        <dbReference type="ChEBI" id="CHEBI:18420"/>
    </ligand>
</feature>
<dbReference type="AlphaFoldDB" id="A0A6L5GQY4"/>
<comment type="caution">
    <text evidence="7">Lacks conserved residue(s) required for the propagation of feature annotation.</text>
</comment>
<keyword evidence="7" id="KW-0479">Metal-binding</keyword>
<keyword evidence="6 7" id="KW-0057">Aromatic amino acid biosynthesis</keyword>
<dbReference type="EC" id="2.7.1.71" evidence="7"/>
<keyword evidence="5 7" id="KW-0067">ATP-binding</keyword>
<dbReference type="UniPathway" id="UPA00053">
    <property type="reaction ID" value="UER00088"/>
</dbReference>
<evidence type="ECO:0000256" key="7">
    <source>
        <dbReference type="HAMAP-Rule" id="MF_00109"/>
    </source>
</evidence>
<dbReference type="Gene3D" id="3.40.50.300">
    <property type="entry name" value="P-loop containing nucleotide triphosphate hydrolases"/>
    <property type="match status" value="1"/>
</dbReference>
<feature type="binding site" evidence="7">
    <location>
        <position position="60"/>
    </location>
    <ligand>
        <name>substrate</name>
    </ligand>
</feature>
<evidence type="ECO:0000256" key="2">
    <source>
        <dbReference type="ARBA" id="ARBA00022679"/>
    </source>
</evidence>
<dbReference type="Proteomes" id="UP000473648">
    <property type="component" value="Unassembled WGS sequence"/>
</dbReference>
<feature type="binding site" evidence="7">
    <location>
        <position position="125"/>
    </location>
    <ligand>
        <name>ATP</name>
        <dbReference type="ChEBI" id="CHEBI:30616"/>
    </ligand>
</feature>
<dbReference type="Pfam" id="PF01202">
    <property type="entry name" value="SKI"/>
    <property type="match status" value="1"/>
</dbReference>
<sequence>MTMPKNIALIGYMGVGKTTVGRALSHELHYGFYDTDAIIAQTAGKTIENIFKEDGEPAFRKMETQTLKDILDASHPKGCVIACGGGLPLSEENQKLLKDNCFTVELICADDVLADRLEKDENNVRPLLADAPTHEELLKKIGVMKLKRKAYYDAASDIKTETDVLSLEDVIDSISIFAEMWQDRQERIAQS</sequence>
<comment type="cofactor">
    <cofactor evidence="7">
        <name>Mg(2+)</name>
        <dbReference type="ChEBI" id="CHEBI:18420"/>
    </cofactor>
    <text evidence="7">Binds 1 Mg(2+) ion per subunit.</text>
</comment>
<evidence type="ECO:0000313" key="8">
    <source>
        <dbReference type="EMBL" id="MQM72548.1"/>
    </source>
</evidence>
<comment type="subcellular location">
    <subcellularLocation>
        <location evidence="7">Cytoplasm</location>
    </subcellularLocation>
</comment>
<dbReference type="PRINTS" id="PR01100">
    <property type="entry name" value="SHIKIMTKNASE"/>
</dbReference>
<keyword evidence="7" id="KW-0963">Cytoplasm</keyword>
<dbReference type="GO" id="GO:0008652">
    <property type="term" value="P:amino acid biosynthetic process"/>
    <property type="evidence" value="ECO:0007669"/>
    <property type="project" value="UniProtKB-KW"/>
</dbReference>
<proteinExistence type="inferred from homology"/>
<comment type="catalytic activity">
    <reaction evidence="7">
        <text>shikimate + ATP = 3-phosphoshikimate + ADP + H(+)</text>
        <dbReference type="Rhea" id="RHEA:13121"/>
        <dbReference type="ChEBI" id="CHEBI:15378"/>
        <dbReference type="ChEBI" id="CHEBI:30616"/>
        <dbReference type="ChEBI" id="CHEBI:36208"/>
        <dbReference type="ChEBI" id="CHEBI:145989"/>
        <dbReference type="ChEBI" id="CHEBI:456216"/>
        <dbReference type="EC" id="2.7.1.71"/>
    </reaction>
</comment>
<protein>
    <recommendedName>
        <fullName evidence="7">Shikimate kinase</fullName>
        <shortName evidence="7">SK</shortName>
        <ecNumber evidence="7">2.7.1.71</ecNumber>
    </recommendedName>
</protein>
<evidence type="ECO:0000256" key="1">
    <source>
        <dbReference type="ARBA" id="ARBA00022605"/>
    </source>
</evidence>
<dbReference type="GO" id="GO:0004765">
    <property type="term" value="F:shikimate kinase activity"/>
    <property type="evidence" value="ECO:0007669"/>
    <property type="project" value="UniProtKB-UniRule"/>
</dbReference>
<name>A0A6L5GQY4_9FIRM</name>
<keyword evidence="3 7" id="KW-0547">Nucleotide-binding</keyword>
<gene>
    <name evidence="7" type="primary">aroK</name>
    <name evidence="8" type="ORF">FRC53_03800</name>
</gene>
<comment type="subunit">
    <text evidence="7">Monomer.</text>
</comment>
<comment type="function">
    <text evidence="7">Catalyzes the specific phosphorylation of the 3-hydroxyl group of shikimic acid using ATP as a cosubstrate.</text>
</comment>
<feature type="binding site" evidence="7">
    <location>
        <position position="85"/>
    </location>
    <ligand>
        <name>substrate</name>
    </ligand>
</feature>
<evidence type="ECO:0000313" key="9">
    <source>
        <dbReference type="Proteomes" id="UP000473648"/>
    </source>
</evidence>
<dbReference type="SUPFAM" id="SSF52540">
    <property type="entry name" value="P-loop containing nucleoside triphosphate hydrolases"/>
    <property type="match status" value="1"/>
</dbReference>
<dbReference type="HAMAP" id="MF_00109">
    <property type="entry name" value="Shikimate_kinase"/>
    <property type="match status" value="1"/>
</dbReference>
<feature type="binding site" evidence="7">
    <location>
        <begin position="14"/>
        <end position="19"/>
    </location>
    <ligand>
        <name>ATP</name>
        <dbReference type="ChEBI" id="CHEBI:30616"/>
    </ligand>
</feature>
<evidence type="ECO:0000256" key="3">
    <source>
        <dbReference type="ARBA" id="ARBA00022741"/>
    </source>
</evidence>
<dbReference type="InterPro" id="IPR031322">
    <property type="entry name" value="Shikimate/glucono_kinase"/>
</dbReference>
<evidence type="ECO:0000256" key="5">
    <source>
        <dbReference type="ARBA" id="ARBA00022840"/>
    </source>
</evidence>
<reference evidence="8" key="1">
    <citation type="journal article" date="2020" name="Appl. Environ. Microbiol.">
        <title>Medium-Chain Fatty Acid Synthesis by 'Candidatus Weimeria bifida' gen. nov., sp. nov., and 'Candidatus Pseudoramibacter fermentans' sp. nov.</title>
        <authorList>
            <person name="Scarborough M.J."/>
            <person name="Myers K.S."/>
            <person name="Donohue T.J."/>
            <person name="Noguera D.R."/>
        </authorList>
    </citation>
    <scope>NUCLEOTIDE SEQUENCE</scope>
    <source>
        <strain evidence="8">EUB1.1</strain>
    </source>
</reference>
<comment type="pathway">
    <text evidence="7">Metabolic intermediate biosynthesis; chorismate biosynthesis; chorismate from D-erythrose 4-phosphate and phosphoenolpyruvate: step 5/7.</text>
</comment>
<dbReference type="InterPro" id="IPR000623">
    <property type="entry name" value="Shikimate_kinase/TSH1"/>
</dbReference>
<dbReference type="GO" id="GO:0009423">
    <property type="term" value="P:chorismate biosynthetic process"/>
    <property type="evidence" value="ECO:0007669"/>
    <property type="project" value="UniProtKB-UniRule"/>
</dbReference>
<comment type="caution">
    <text evidence="8">The sequence shown here is derived from an EMBL/GenBank/DDBJ whole genome shotgun (WGS) entry which is preliminary data.</text>
</comment>
<keyword evidence="4 7" id="KW-0418">Kinase</keyword>
<keyword evidence="9" id="KW-1185">Reference proteome</keyword>
<dbReference type="GO" id="GO:0000287">
    <property type="term" value="F:magnesium ion binding"/>
    <property type="evidence" value="ECO:0007669"/>
    <property type="project" value="UniProtKB-UniRule"/>
</dbReference>
<evidence type="ECO:0000256" key="6">
    <source>
        <dbReference type="ARBA" id="ARBA00023141"/>
    </source>
</evidence>
<dbReference type="PANTHER" id="PTHR21087">
    <property type="entry name" value="SHIKIMATE KINASE"/>
    <property type="match status" value="1"/>
</dbReference>
<dbReference type="PANTHER" id="PTHR21087:SF16">
    <property type="entry name" value="SHIKIMATE KINASE 1, CHLOROPLASTIC"/>
    <property type="match status" value="1"/>
</dbReference>
<keyword evidence="7" id="KW-0460">Magnesium</keyword>
<dbReference type="InterPro" id="IPR027417">
    <property type="entry name" value="P-loop_NTPase"/>
</dbReference>
<dbReference type="GO" id="GO:0005829">
    <property type="term" value="C:cytosol"/>
    <property type="evidence" value="ECO:0007669"/>
    <property type="project" value="TreeGrafter"/>
</dbReference>
<accession>A0A6L5GQY4</accession>
<keyword evidence="2 7" id="KW-0808">Transferase</keyword>
<dbReference type="CDD" id="cd00464">
    <property type="entry name" value="SK"/>
    <property type="match status" value="1"/>
</dbReference>
<organism evidence="8 9">
    <name type="scientific">Candidatus Pseudoramibacter fermentans</name>
    <dbReference type="NCBI Taxonomy" id="2594427"/>
    <lineage>
        <taxon>Bacteria</taxon>
        <taxon>Bacillati</taxon>
        <taxon>Bacillota</taxon>
        <taxon>Clostridia</taxon>
        <taxon>Eubacteriales</taxon>
        <taxon>Eubacteriaceae</taxon>
        <taxon>Pseudoramibacter</taxon>
    </lineage>
</organism>